<name>A0A2U3RNI0_ORITS</name>
<evidence type="ECO:0000313" key="5">
    <source>
        <dbReference type="Proteomes" id="UP000245243"/>
    </source>
</evidence>
<sequence precursor="true">MIKINKKVALIKVSLIFSALFFIGNAQSIFNVNAQSNSTKQDQLNNKINQIDARKFELVQQQRNLERDREKIYNRIDLEKIKSHSDILDKFLLHPSNQVTVYLNEEDPHDRKKNTRTRSRMLYKHIQDTKKLIDKMRPSIVDIVSSYTNNGPDAPDPARLITMTDQEAKFNDNDRVARFDDRIHGVNNPGKKWRAVTTEINELSQELDKVFQFHQALVDVQNQIKALSLPSLNDLATEVKKLHLGIGEQLEDIDESIKACEQGSNSMLKLGQYEQLLDDLSTTSKNILQILQKHVQAGNAPATKNELDQMYKQMQDIKTLMPKFTQDLEMLSKQLHDILGLIAKLDPRADELDTTKHQDPGLSERIRKIVNDIINDFPPVLQQYKNNLENDLKIINDKIANIDQLVSSLNQKLDTLQQEQLLSDQIVPTKAITSFEKQQPLHQAAQHNAMLANAISFTADTAVSATTSILSKIATVQNQSPKIISSGSNIYNSNGWNIDGNVFCGKTKKTEHKEIQGYSTDISGAFITVNKYLNKKVVIGVTGLYSNLDITYGQNVILNETNCKVYSLSLNGRYYPRQDVFMQSIVGLIKYDGTTRYHATVQPSSNIDGQGWYGDFMLAGNVYPLKHNSKLTFSPIVGIVYTNSSHAFETTIRDIDYNILTGRAGITIKYVIDNINNNMSIVPEFHAFIHRLLCVKSNKPEYVSSFAEQIPQSLGQLGVGVTVWHGKVGIGISYSAYLANEYISHIGSANIKASF</sequence>
<dbReference type="InterPro" id="IPR036709">
    <property type="entry name" value="Autotransporte_beta_dom_sf"/>
</dbReference>
<feature type="coiled-coil region" evidence="1">
    <location>
        <begin position="385"/>
        <end position="419"/>
    </location>
</feature>
<keyword evidence="1" id="KW-0175">Coiled coil</keyword>
<evidence type="ECO:0000259" key="3">
    <source>
        <dbReference type="PROSITE" id="PS51208"/>
    </source>
</evidence>
<dbReference type="PROSITE" id="PS51208">
    <property type="entry name" value="AUTOTRANSPORTER"/>
    <property type="match status" value="1"/>
</dbReference>
<evidence type="ECO:0000256" key="1">
    <source>
        <dbReference type="SAM" id="Coils"/>
    </source>
</evidence>
<evidence type="ECO:0000256" key="2">
    <source>
        <dbReference type="SAM" id="SignalP"/>
    </source>
</evidence>
<gene>
    <name evidence="4" type="primary">ScaE</name>
    <name evidence="4" type="ORF">KARP_00606</name>
</gene>
<keyword evidence="2" id="KW-0732">Signal</keyword>
<accession>A0A2U3RNI0</accession>
<reference evidence="5" key="1">
    <citation type="submission" date="2018-03" db="EMBL/GenBank/DDBJ databases">
        <authorList>
            <person name="Batty M. E."/>
            <person name="Batty M E."/>
        </authorList>
    </citation>
    <scope>NUCLEOTIDE SEQUENCE [LARGE SCALE GENOMIC DNA]</scope>
</reference>
<dbReference type="InterPro" id="IPR005546">
    <property type="entry name" value="Autotransporte_beta"/>
</dbReference>
<dbReference type="Proteomes" id="UP000245243">
    <property type="component" value="Chromosome I"/>
</dbReference>
<protein>
    <submittedName>
        <fullName evidence="4">ScaE autotransporter protein</fullName>
    </submittedName>
</protein>
<dbReference type="AlphaFoldDB" id="A0A2U3RNI0"/>
<dbReference type="Gene3D" id="2.40.128.130">
    <property type="entry name" value="Autotransporter beta-domain"/>
    <property type="match status" value="1"/>
</dbReference>
<organism evidence="4 5">
    <name type="scientific">Orientia tsutsugamushi</name>
    <name type="common">Rickettsia tsutsugamushi</name>
    <dbReference type="NCBI Taxonomy" id="784"/>
    <lineage>
        <taxon>Bacteria</taxon>
        <taxon>Pseudomonadati</taxon>
        <taxon>Pseudomonadota</taxon>
        <taxon>Alphaproteobacteria</taxon>
        <taxon>Rickettsiales</taxon>
        <taxon>Rickettsiaceae</taxon>
        <taxon>Rickettsieae</taxon>
        <taxon>Orientia</taxon>
    </lineage>
</organism>
<proteinExistence type="predicted"/>
<feature type="domain" description="Autotransporter" evidence="3">
    <location>
        <begin position="488"/>
        <end position="755"/>
    </location>
</feature>
<dbReference type="Pfam" id="PF03797">
    <property type="entry name" value="Autotransporter"/>
    <property type="match status" value="1"/>
</dbReference>
<feature type="signal peptide" evidence="2">
    <location>
        <begin position="1"/>
        <end position="28"/>
    </location>
</feature>
<evidence type="ECO:0000313" key="4">
    <source>
        <dbReference type="EMBL" id="SPR14740.1"/>
    </source>
</evidence>
<dbReference type="SUPFAM" id="SSF103515">
    <property type="entry name" value="Autotransporter"/>
    <property type="match status" value="1"/>
</dbReference>
<dbReference type="SMART" id="SM00869">
    <property type="entry name" value="Autotransporter"/>
    <property type="match status" value="1"/>
</dbReference>
<dbReference type="EMBL" id="LS398548">
    <property type="protein sequence ID" value="SPR14740.1"/>
    <property type="molecule type" value="Genomic_DNA"/>
</dbReference>
<dbReference type="RefSeq" id="WP_231967607.1">
    <property type="nucleotide sequence ID" value="NZ_LS398548.1"/>
</dbReference>
<feature type="chain" id="PRO_5015768425" evidence="2">
    <location>
        <begin position="29"/>
        <end position="755"/>
    </location>
</feature>